<reference evidence="1 2" key="1">
    <citation type="submission" date="2020-01" db="EMBL/GenBank/DDBJ databases">
        <authorList>
            <consortium name="DOE Joint Genome Institute"/>
            <person name="Haridas S."/>
            <person name="Albert R."/>
            <person name="Binder M."/>
            <person name="Bloem J."/>
            <person name="Labutti K."/>
            <person name="Salamov A."/>
            <person name="Andreopoulos B."/>
            <person name="Baker S.E."/>
            <person name="Barry K."/>
            <person name="Bills G."/>
            <person name="Bluhm B.H."/>
            <person name="Cannon C."/>
            <person name="Castanera R."/>
            <person name="Culley D.E."/>
            <person name="Daum C."/>
            <person name="Ezra D."/>
            <person name="Gonzalez J.B."/>
            <person name="Henrissat B."/>
            <person name="Kuo A."/>
            <person name="Liang C."/>
            <person name="Lipzen A."/>
            <person name="Lutzoni F."/>
            <person name="Magnuson J."/>
            <person name="Mondo S."/>
            <person name="Nolan M."/>
            <person name="Ohm R."/>
            <person name="Pangilinan J."/>
            <person name="Park H.-J.H."/>
            <person name="Ramirez L."/>
            <person name="Alfaro M."/>
            <person name="Sun H."/>
            <person name="Tritt A."/>
            <person name="Yoshinaga Y."/>
            <person name="Zwiers L.-H.L."/>
            <person name="Turgeon B.G."/>
            <person name="Goodwin S.B."/>
            <person name="Spatafora J.W."/>
            <person name="Crous P.W."/>
            <person name="Grigoriev I.V."/>
        </authorList>
    </citation>
    <scope>NUCLEOTIDE SEQUENCE [LARGE SCALE GENOMIC DNA]</scope>
    <source>
        <strain evidence="1 2">CBS 611.86</strain>
    </source>
</reference>
<keyword evidence="2" id="KW-1185">Reference proteome</keyword>
<evidence type="ECO:0000313" key="2">
    <source>
        <dbReference type="Proteomes" id="UP000481861"/>
    </source>
</evidence>
<accession>A0A7C8I7Q9</accession>
<protein>
    <submittedName>
        <fullName evidence="1">Uncharacterized protein</fullName>
    </submittedName>
</protein>
<sequence>MKASLSFLADLPLYTEEKPYELWLPPDQLPEDIPVTNCHWVKHTDIQITDLRHSVLNAGLDTTGFKFLSDPLDFDLRGEHLLSTNPTETLARYLNSTADVVGEELGWGKKDLLWLEGTSSVE</sequence>
<name>A0A7C8I7Q9_9PLEO</name>
<dbReference type="Proteomes" id="UP000481861">
    <property type="component" value="Unassembled WGS sequence"/>
</dbReference>
<dbReference type="AlphaFoldDB" id="A0A7C8I7Q9"/>
<proteinExistence type="predicted"/>
<evidence type="ECO:0000313" key="1">
    <source>
        <dbReference type="EMBL" id="KAF2872777.1"/>
    </source>
</evidence>
<dbReference type="EMBL" id="JAADJZ010000009">
    <property type="protein sequence ID" value="KAF2872777.1"/>
    <property type="molecule type" value="Genomic_DNA"/>
</dbReference>
<gene>
    <name evidence="1" type="ORF">BDV95DRAFT_606351</name>
</gene>
<dbReference type="OrthoDB" id="412788at2759"/>
<comment type="caution">
    <text evidence="1">The sequence shown here is derived from an EMBL/GenBank/DDBJ whole genome shotgun (WGS) entry which is preliminary data.</text>
</comment>
<organism evidence="1 2">
    <name type="scientific">Massariosphaeria phaeospora</name>
    <dbReference type="NCBI Taxonomy" id="100035"/>
    <lineage>
        <taxon>Eukaryota</taxon>
        <taxon>Fungi</taxon>
        <taxon>Dikarya</taxon>
        <taxon>Ascomycota</taxon>
        <taxon>Pezizomycotina</taxon>
        <taxon>Dothideomycetes</taxon>
        <taxon>Pleosporomycetidae</taxon>
        <taxon>Pleosporales</taxon>
        <taxon>Pleosporales incertae sedis</taxon>
        <taxon>Massariosphaeria</taxon>
    </lineage>
</organism>